<dbReference type="Pfam" id="PF00892">
    <property type="entry name" value="EamA"/>
    <property type="match status" value="2"/>
</dbReference>
<dbReference type="InterPro" id="IPR050638">
    <property type="entry name" value="AA-Vitamin_Transporters"/>
</dbReference>
<evidence type="ECO:0000256" key="5">
    <source>
        <dbReference type="ARBA" id="ARBA00023136"/>
    </source>
</evidence>
<evidence type="ECO:0000256" key="6">
    <source>
        <dbReference type="SAM" id="Phobius"/>
    </source>
</evidence>
<feature type="transmembrane region" description="Helical" evidence="6">
    <location>
        <begin position="98"/>
        <end position="116"/>
    </location>
</feature>
<dbReference type="RefSeq" id="WP_382199209.1">
    <property type="nucleotide sequence ID" value="NZ_JBHTBZ010000013.1"/>
</dbReference>
<feature type="transmembrane region" description="Helical" evidence="6">
    <location>
        <begin position="188"/>
        <end position="206"/>
    </location>
</feature>
<comment type="subcellular location">
    <subcellularLocation>
        <location evidence="1">Membrane</location>
        <topology evidence="1">Multi-pass membrane protein</topology>
    </subcellularLocation>
</comment>
<protein>
    <submittedName>
        <fullName evidence="8">DMT family transporter</fullName>
    </submittedName>
</protein>
<sequence length="295" mass="31355">MSEARDNAWLRAMPVVFVLIWSTGFIVARYGMPHAPPFKFLAWRYALSILCFLPWIVLARVRWPQTRTQWLHLAVTGVLMHAGYLGGVWAAVKAGMGSGLSALVVGLQPVLTALWLSANGGQVNKRQWLGLLLGFAGLVLVVSRKFGAGGPGDQATWLNLSFAVGALLCITVGTLYQKRFVAPCDVRSANAVQLGAALMATLPLALMEPEAMAWNGELAGAMAWSVLGLTLGGSSLLYMLIQRGAAASVTSLMYLVPPCTALIAWVLFSEPITAATLAGTALTAFGVSLVVRASR</sequence>
<keyword evidence="3 6" id="KW-0812">Transmembrane</keyword>
<reference evidence="9" key="1">
    <citation type="journal article" date="2019" name="Int. J. Syst. Evol. Microbiol.">
        <title>The Global Catalogue of Microorganisms (GCM) 10K type strain sequencing project: providing services to taxonomists for standard genome sequencing and annotation.</title>
        <authorList>
            <consortium name="The Broad Institute Genomics Platform"/>
            <consortium name="The Broad Institute Genome Sequencing Center for Infectious Disease"/>
            <person name="Wu L."/>
            <person name="Ma J."/>
        </authorList>
    </citation>
    <scope>NUCLEOTIDE SEQUENCE [LARGE SCALE GENOMIC DNA]</scope>
    <source>
        <strain evidence="9">CCUG 53903</strain>
    </source>
</reference>
<feature type="transmembrane region" description="Helical" evidence="6">
    <location>
        <begin position="70"/>
        <end position="92"/>
    </location>
</feature>
<feature type="transmembrane region" description="Helical" evidence="6">
    <location>
        <begin position="42"/>
        <end position="58"/>
    </location>
</feature>
<keyword evidence="9" id="KW-1185">Reference proteome</keyword>
<feature type="transmembrane region" description="Helical" evidence="6">
    <location>
        <begin position="158"/>
        <end position="176"/>
    </location>
</feature>
<dbReference type="InterPro" id="IPR037185">
    <property type="entry name" value="EmrE-like"/>
</dbReference>
<evidence type="ECO:0000256" key="1">
    <source>
        <dbReference type="ARBA" id="ARBA00004141"/>
    </source>
</evidence>
<keyword evidence="5 6" id="KW-0472">Membrane</keyword>
<feature type="transmembrane region" description="Helical" evidence="6">
    <location>
        <begin position="274"/>
        <end position="291"/>
    </location>
</feature>
<dbReference type="PANTHER" id="PTHR32322:SF2">
    <property type="entry name" value="EAMA DOMAIN-CONTAINING PROTEIN"/>
    <property type="match status" value="1"/>
</dbReference>
<dbReference type="InterPro" id="IPR000620">
    <property type="entry name" value="EamA_dom"/>
</dbReference>
<evidence type="ECO:0000256" key="3">
    <source>
        <dbReference type="ARBA" id="ARBA00022692"/>
    </source>
</evidence>
<feature type="domain" description="EamA" evidence="7">
    <location>
        <begin position="16"/>
        <end position="142"/>
    </location>
</feature>
<accession>A0ABW2S985</accession>
<feature type="domain" description="EamA" evidence="7">
    <location>
        <begin position="161"/>
        <end position="291"/>
    </location>
</feature>
<name>A0ABW2S985_9BURK</name>
<dbReference type="EMBL" id="JBHTBZ010000013">
    <property type="protein sequence ID" value="MFC7459951.1"/>
    <property type="molecule type" value="Genomic_DNA"/>
</dbReference>
<evidence type="ECO:0000259" key="7">
    <source>
        <dbReference type="Pfam" id="PF00892"/>
    </source>
</evidence>
<evidence type="ECO:0000313" key="8">
    <source>
        <dbReference type="EMBL" id="MFC7459951.1"/>
    </source>
</evidence>
<feature type="transmembrane region" description="Helical" evidence="6">
    <location>
        <begin position="252"/>
        <end position="268"/>
    </location>
</feature>
<evidence type="ECO:0000313" key="9">
    <source>
        <dbReference type="Proteomes" id="UP001596457"/>
    </source>
</evidence>
<evidence type="ECO:0000256" key="2">
    <source>
        <dbReference type="ARBA" id="ARBA00007362"/>
    </source>
</evidence>
<gene>
    <name evidence="8" type="ORF">ACFQU0_05865</name>
</gene>
<feature type="transmembrane region" description="Helical" evidence="6">
    <location>
        <begin position="128"/>
        <end position="146"/>
    </location>
</feature>
<dbReference type="PANTHER" id="PTHR32322">
    <property type="entry name" value="INNER MEMBRANE TRANSPORTER"/>
    <property type="match status" value="1"/>
</dbReference>
<dbReference type="SUPFAM" id="SSF103481">
    <property type="entry name" value="Multidrug resistance efflux transporter EmrE"/>
    <property type="match status" value="2"/>
</dbReference>
<feature type="transmembrane region" description="Helical" evidence="6">
    <location>
        <begin position="12"/>
        <end position="30"/>
    </location>
</feature>
<dbReference type="Proteomes" id="UP001596457">
    <property type="component" value="Unassembled WGS sequence"/>
</dbReference>
<proteinExistence type="inferred from homology"/>
<keyword evidence="4 6" id="KW-1133">Transmembrane helix</keyword>
<organism evidence="8 9">
    <name type="scientific">Hydrogenophaga defluvii</name>
    <dbReference type="NCBI Taxonomy" id="249410"/>
    <lineage>
        <taxon>Bacteria</taxon>
        <taxon>Pseudomonadati</taxon>
        <taxon>Pseudomonadota</taxon>
        <taxon>Betaproteobacteria</taxon>
        <taxon>Burkholderiales</taxon>
        <taxon>Comamonadaceae</taxon>
        <taxon>Hydrogenophaga</taxon>
    </lineage>
</organism>
<feature type="transmembrane region" description="Helical" evidence="6">
    <location>
        <begin position="218"/>
        <end position="240"/>
    </location>
</feature>
<comment type="caution">
    <text evidence="8">The sequence shown here is derived from an EMBL/GenBank/DDBJ whole genome shotgun (WGS) entry which is preliminary data.</text>
</comment>
<evidence type="ECO:0000256" key="4">
    <source>
        <dbReference type="ARBA" id="ARBA00022989"/>
    </source>
</evidence>
<comment type="similarity">
    <text evidence="2">Belongs to the EamA transporter family.</text>
</comment>